<evidence type="ECO:0000313" key="2">
    <source>
        <dbReference type="EMBL" id="KAJ1195079.1"/>
    </source>
</evidence>
<protein>
    <submittedName>
        <fullName evidence="2">Uncharacterized protein</fullName>
    </submittedName>
</protein>
<comment type="caution">
    <text evidence="2">The sequence shown here is derived from an EMBL/GenBank/DDBJ whole genome shotgun (WGS) entry which is preliminary data.</text>
</comment>
<feature type="region of interest" description="Disordered" evidence="1">
    <location>
        <begin position="16"/>
        <end position="45"/>
    </location>
</feature>
<keyword evidence="3" id="KW-1185">Reference proteome</keyword>
<evidence type="ECO:0000256" key="1">
    <source>
        <dbReference type="SAM" id="MobiDB-lite"/>
    </source>
</evidence>
<evidence type="ECO:0000313" key="3">
    <source>
        <dbReference type="Proteomes" id="UP001066276"/>
    </source>
</evidence>
<gene>
    <name evidence="2" type="ORF">NDU88_004362</name>
</gene>
<sequence>MYMLVVCVPEPGALPPAFSRLPGSPSDPESGRISLSAQGAAESISASADRARAAFRTHQSPPSGGRRLLHDWLGLRCGRGRCASAWSGTDALQGATSLKSSSRF</sequence>
<proteinExistence type="predicted"/>
<reference evidence="2" key="1">
    <citation type="journal article" date="2022" name="bioRxiv">
        <title>Sequencing and chromosome-scale assembly of the giantPleurodeles waltlgenome.</title>
        <authorList>
            <person name="Brown T."/>
            <person name="Elewa A."/>
            <person name="Iarovenko S."/>
            <person name="Subramanian E."/>
            <person name="Araus A.J."/>
            <person name="Petzold A."/>
            <person name="Susuki M."/>
            <person name="Suzuki K.-i.T."/>
            <person name="Hayashi T."/>
            <person name="Toyoda A."/>
            <person name="Oliveira C."/>
            <person name="Osipova E."/>
            <person name="Leigh N.D."/>
            <person name="Simon A."/>
            <person name="Yun M.H."/>
        </authorList>
    </citation>
    <scope>NUCLEOTIDE SEQUENCE</scope>
    <source>
        <strain evidence="2">20211129_DDA</strain>
        <tissue evidence="2">Liver</tissue>
    </source>
</reference>
<accession>A0AAV7V0Y0</accession>
<organism evidence="2 3">
    <name type="scientific">Pleurodeles waltl</name>
    <name type="common">Iberian ribbed newt</name>
    <dbReference type="NCBI Taxonomy" id="8319"/>
    <lineage>
        <taxon>Eukaryota</taxon>
        <taxon>Metazoa</taxon>
        <taxon>Chordata</taxon>
        <taxon>Craniata</taxon>
        <taxon>Vertebrata</taxon>
        <taxon>Euteleostomi</taxon>
        <taxon>Amphibia</taxon>
        <taxon>Batrachia</taxon>
        <taxon>Caudata</taxon>
        <taxon>Salamandroidea</taxon>
        <taxon>Salamandridae</taxon>
        <taxon>Pleurodelinae</taxon>
        <taxon>Pleurodeles</taxon>
    </lineage>
</organism>
<dbReference type="EMBL" id="JANPWB010000004">
    <property type="protein sequence ID" value="KAJ1195079.1"/>
    <property type="molecule type" value="Genomic_DNA"/>
</dbReference>
<name>A0AAV7V0Y0_PLEWA</name>
<dbReference type="AlphaFoldDB" id="A0AAV7V0Y0"/>
<dbReference type="Proteomes" id="UP001066276">
    <property type="component" value="Chromosome 2_2"/>
</dbReference>